<name>A0AAV2HYL0_LYMST</name>
<evidence type="ECO:0000313" key="4">
    <source>
        <dbReference type="Proteomes" id="UP001497497"/>
    </source>
</evidence>
<accession>A0AAV2HYL0</accession>
<gene>
    <name evidence="3" type="ORF">GSLYS_00011301001</name>
</gene>
<reference evidence="3 4" key="1">
    <citation type="submission" date="2024-04" db="EMBL/GenBank/DDBJ databases">
        <authorList>
            <consortium name="Genoscope - CEA"/>
            <person name="William W."/>
        </authorList>
    </citation>
    <scope>NUCLEOTIDE SEQUENCE [LARGE SCALE GENOMIC DNA]</scope>
</reference>
<feature type="transmembrane region" description="Helical" evidence="1">
    <location>
        <begin position="260"/>
        <end position="285"/>
    </location>
</feature>
<protein>
    <submittedName>
        <fullName evidence="3">Uncharacterized protein</fullName>
    </submittedName>
</protein>
<dbReference type="Proteomes" id="UP001497497">
    <property type="component" value="Unassembled WGS sequence"/>
</dbReference>
<keyword evidence="4" id="KW-1185">Reference proteome</keyword>
<feature type="signal peptide" evidence="2">
    <location>
        <begin position="1"/>
        <end position="15"/>
    </location>
</feature>
<keyword evidence="1" id="KW-0812">Transmembrane</keyword>
<dbReference type="EMBL" id="CAXITT010000260">
    <property type="protein sequence ID" value="CAL1537388.1"/>
    <property type="molecule type" value="Genomic_DNA"/>
</dbReference>
<evidence type="ECO:0000313" key="3">
    <source>
        <dbReference type="EMBL" id="CAL1537388.1"/>
    </source>
</evidence>
<evidence type="ECO:0000256" key="1">
    <source>
        <dbReference type="SAM" id="Phobius"/>
    </source>
</evidence>
<proteinExistence type="predicted"/>
<keyword evidence="1" id="KW-0472">Membrane</keyword>
<sequence length="309" mass="34843">MYCIFYLLISVQAHALTLTLDEYDQRESETTCTKGLLQDKDYAIFKGTFNWEGSSPEYSRVVELGLQTETLPYIDIICVIQTANTCRGREGKHPCYCVGVDDAKTFHLVFNITATASVSLAKIRLQVSHINKSQIFSETRTLPEIYDRAKSIQINDLVPETEYCFLKLNASDQMNACCHNLPQPCILTISRNSLSVASSVVCSSYRPSGDSPRASIYKFTVSVCGDEHYVQPVTCIAEHGIHLSQNKDCSLEMACKHSTAMFGLNLAILLFLILGALPYMAIILYRKKTRLNFKKRRRNSKETHSDEHL</sequence>
<keyword evidence="2" id="KW-0732">Signal</keyword>
<evidence type="ECO:0000256" key="2">
    <source>
        <dbReference type="SAM" id="SignalP"/>
    </source>
</evidence>
<keyword evidence="1" id="KW-1133">Transmembrane helix</keyword>
<organism evidence="3 4">
    <name type="scientific">Lymnaea stagnalis</name>
    <name type="common">Great pond snail</name>
    <name type="synonym">Helix stagnalis</name>
    <dbReference type="NCBI Taxonomy" id="6523"/>
    <lineage>
        <taxon>Eukaryota</taxon>
        <taxon>Metazoa</taxon>
        <taxon>Spiralia</taxon>
        <taxon>Lophotrochozoa</taxon>
        <taxon>Mollusca</taxon>
        <taxon>Gastropoda</taxon>
        <taxon>Heterobranchia</taxon>
        <taxon>Euthyneura</taxon>
        <taxon>Panpulmonata</taxon>
        <taxon>Hygrophila</taxon>
        <taxon>Lymnaeoidea</taxon>
        <taxon>Lymnaeidae</taxon>
        <taxon>Lymnaea</taxon>
    </lineage>
</organism>
<feature type="chain" id="PRO_5043965595" evidence="2">
    <location>
        <begin position="16"/>
        <end position="309"/>
    </location>
</feature>
<comment type="caution">
    <text evidence="3">The sequence shown here is derived from an EMBL/GenBank/DDBJ whole genome shotgun (WGS) entry which is preliminary data.</text>
</comment>
<dbReference type="AlphaFoldDB" id="A0AAV2HYL0"/>